<keyword evidence="4 6" id="KW-1133">Transmembrane helix</keyword>
<sequence>MQKRLYRSRKDVILGGVCSGLGDYFGLDPAIFRILFVLFAVAGGPGVLVYIVLWIILPQEGEADSTGAFGGQEFSNRARQMGQEFSQAVRQPNQRGLRYLGIGLLLAGGWLFLQALNLPWLEWANTRLLWPLALVIIGVVMLSRAFRGEE</sequence>
<feature type="transmembrane region" description="Helical" evidence="6">
    <location>
        <begin position="97"/>
        <end position="116"/>
    </location>
</feature>
<feature type="domain" description="Phage shock protein PspC N-terminal" evidence="7">
    <location>
        <begin position="3"/>
        <end position="60"/>
    </location>
</feature>
<name>A0A0P6WTK7_9CHLR</name>
<dbReference type="InterPro" id="IPR052027">
    <property type="entry name" value="PspC"/>
</dbReference>
<dbReference type="RefSeq" id="WP_075063782.1">
    <property type="nucleotide sequence ID" value="NZ_LGCL01000035.1"/>
</dbReference>
<accession>A0A0P6WTK7</accession>
<proteinExistence type="predicted"/>
<feature type="transmembrane region" description="Helical" evidence="6">
    <location>
        <begin position="128"/>
        <end position="146"/>
    </location>
</feature>
<dbReference type="PANTHER" id="PTHR33885">
    <property type="entry name" value="PHAGE SHOCK PROTEIN C"/>
    <property type="match status" value="1"/>
</dbReference>
<comment type="caution">
    <text evidence="8">The sequence shown here is derived from an EMBL/GenBank/DDBJ whole genome shotgun (WGS) entry which is preliminary data.</text>
</comment>
<dbReference type="GO" id="GO:0005886">
    <property type="term" value="C:plasma membrane"/>
    <property type="evidence" value="ECO:0007669"/>
    <property type="project" value="UniProtKB-SubCell"/>
</dbReference>
<dbReference type="PANTHER" id="PTHR33885:SF3">
    <property type="entry name" value="PHAGE SHOCK PROTEIN C"/>
    <property type="match status" value="1"/>
</dbReference>
<dbReference type="AlphaFoldDB" id="A0A0P6WTK7"/>
<keyword evidence="5 6" id="KW-0472">Membrane</keyword>
<evidence type="ECO:0000256" key="6">
    <source>
        <dbReference type="SAM" id="Phobius"/>
    </source>
</evidence>
<keyword evidence="3 6" id="KW-0812">Transmembrane</keyword>
<dbReference type="OrthoDB" id="166925at2"/>
<feature type="transmembrane region" description="Helical" evidence="6">
    <location>
        <begin position="33"/>
        <end position="57"/>
    </location>
</feature>
<keyword evidence="9" id="KW-1185">Reference proteome</keyword>
<dbReference type="Pfam" id="PF04024">
    <property type="entry name" value="PspC"/>
    <property type="match status" value="1"/>
</dbReference>
<keyword evidence="2" id="KW-1003">Cell membrane</keyword>
<protein>
    <recommendedName>
        <fullName evidence="7">Phage shock protein PspC N-terminal domain-containing protein</fullName>
    </recommendedName>
</protein>
<dbReference type="STRING" id="1134406.ADN00_14675"/>
<evidence type="ECO:0000256" key="2">
    <source>
        <dbReference type="ARBA" id="ARBA00022475"/>
    </source>
</evidence>
<evidence type="ECO:0000256" key="1">
    <source>
        <dbReference type="ARBA" id="ARBA00004162"/>
    </source>
</evidence>
<dbReference type="InterPro" id="IPR007168">
    <property type="entry name" value="Phageshock_PspC_N"/>
</dbReference>
<evidence type="ECO:0000259" key="7">
    <source>
        <dbReference type="Pfam" id="PF04024"/>
    </source>
</evidence>
<evidence type="ECO:0000313" key="9">
    <source>
        <dbReference type="Proteomes" id="UP000050417"/>
    </source>
</evidence>
<organism evidence="8 9">
    <name type="scientific">Ornatilinea apprima</name>
    <dbReference type="NCBI Taxonomy" id="1134406"/>
    <lineage>
        <taxon>Bacteria</taxon>
        <taxon>Bacillati</taxon>
        <taxon>Chloroflexota</taxon>
        <taxon>Anaerolineae</taxon>
        <taxon>Anaerolineales</taxon>
        <taxon>Anaerolineaceae</taxon>
        <taxon>Ornatilinea</taxon>
    </lineage>
</organism>
<evidence type="ECO:0000256" key="4">
    <source>
        <dbReference type="ARBA" id="ARBA00022989"/>
    </source>
</evidence>
<evidence type="ECO:0000256" key="3">
    <source>
        <dbReference type="ARBA" id="ARBA00022692"/>
    </source>
</evidence>
<dbReference type="EMBL" id="LGCL01000035">
    <property type="protein sequence ID" value="KPL73581.1"/>
    <property type="molecule type" value="Genomic_DNA"/>
</dbReference>
<reference evidence="8 9" key="1">
    <citation type="submission" date="2015-07" db="EMBL/GenBank/DDBJ databases">
        <title>Genome sequence of Ornatilinea apprima DSM 23815.</title>
        <authorList>
            <person name="Hemp J."/>
            <person name="Ward L.M."/>
            <person name="Pace L.A."/>
            <person name="Fischer W.W."/>
        </authorList>
    </citation>
    <scope>NUCLEOTIDE SEQUENCE [LARGE SCALE GENOMIC DNA]</scope>
    <source>
        <strain evidence="8 9">P3M-1</strain>
    </source>
</reference>
<comment type="subcellular location">
    <subcellularLocation>
        <location evidence="1">Cell membrane</location>
        <topology evidence="1">Single-pass membrane protein</topology>
    </subcellularLocation>
</comment>
<dbReference type="Proteomes" id="UP000050417">
    <property type="component" value="Unassembled WGS sequence"/>
</dbReference>
<evidence type="ECO:0000313" key="8">
    <source>
        <dbReference type="EMBL" id="KPL73581.1"/>
    </source>
</evidence>
<gene>
    <name evidence="8" type="ORF">ADN00_14675</name>
</gene>
<evidence type="ECO:0000256" key="5">
    <source>
        <dbReference type="ARBA" id="ARBA00023136"/>
    </source>
</evidence>